<dbReference type="AlphaFoldDB" id="A0A178LRR8"/>
<accession>A0A178LRR8</accession>
<evidence type="ECO:0000313" key="4">
    <source>
        <dbReference type="Proteomes" id="UP000078396"/>
    </source>
</evidence>
<proteinExistence type="predicted"/>
<keyword evidence="2" id="KW-0732">Signal</keyword>
<organism evidence="3 4">
    <name type="scientific">Mycolicibacterium iranicum</name>
    <name type="common">Mycobacterium iranicum</name>
    <dbReference type="NCBI Taxonomy" id="912594"/>
    <lineage>
        <taxon>Bacteria</taxon>
        <taxon>Bacillati</taxon>
        <taxon>Actinomycetota</taxon>
        <taxon>Actinomycetes</taxon>
        <taxon>Mycobacteriales</taxon>
        <taxon>Mycobacteriaceae</taxon>
        <taxon>Mycolicibacterium</taxon>
    </lineage>
</organism>
<name>A0A178LRR8_MYCIR</name>
<dbReference type="OrthoDB" id="4720168at2"/>
<gene>
    <name evidence="3" type="ORF">A4X20_26935</name>
</gene>
<feature type="signal peptide" evidence="2">
    <location>
        <begin position="1"/>
        <end position="28"/>
    </location>
</feature>
<protein>
    <submittedName>
        <fullName evidence="3">Uncharacterized protein</fullName>
    </submittedName>
</protein>
<reference evidence="3 4" key="1">
    <citation type="submission" date="2016-04" db="EMBL/GenBank/DDBJ databases">
        <title>Draft Genome Sequences of Staphylococcus capitis Strain H36, S. capitis Strain H65, S. cohnii Strain H62, S. hominis Strain H69, Mycobacterium iranicum Strain H39, Plantibacter sp. Strain H53, Pseudomonas oryzihabitans Strain H72, and Microbacterium sp. Strain H83, isolated from residential settings.</title>
        <authorList>
            <person name="Lymperopoulou D."/>
            <person name="Adams R.I."/>
            <person name="Lindow S."/>
            <person name="Coil D.A."/>
            <person name="Jospin G."/>
            <person name="Eisen J.A."/>
        </authorList>
    </citation>
    <scope>NUCLEOTIDE SEQUENCE [LARGE SCALE GENOMIC DNA]</scope>
    <source>
        <strain evidence="3 4">H39</strain>
    </source>
</reference>
<feature type="chain" id="PRO_5008091368" evidence="2">
    <location>
        <begin position="29"/>
        <end position="197"/>
    </location>
</feature>
<evidence type="ECO:0000256" key="2">
    <source>
        <dbReference type="SAM" id="SignalP"/>
    </source>
</evidence>
<feature type="region of interest" description="Disordered" evidence="1">
    <location>
        <begin position="37"/>
        <end position="58"/>
    </location>
</feature>
<evidence type="ECO:0000313" key="3">
    <source>
        <dbReference type="EMBL" id="OAN34816.1"/>
    </source>
</evidence>
<comment type="caution">
    <text evidence="3">The sequence shown here is derived from an EMBL/GenBank/DDBJ whole genome shotgun (WGS) entry which is preliminary data.</text>
</comment>
<evidence type="ECO:0000256" key="1">
    <source>
        <dbReference type="SAM" id="MobiDB-lite"/>
    </source>
</evidence>
<dbReference type="EMBL" id="LWCS01000042">
    <property type="protein sequence ID" value="OAN34816.1"/>
    <property type="molecule type" value="Genomic_DNA"/>
</dbReference>
<sequence length="197" mass="19720">MISSNLRFISTAISVIAAGLVLAPAAFAQPGDGAAVDPFAPGNSQAAGPQEGVAPAPAQGMTEVTAPASDDANPAAVAACAQFAEVLNGTATYYGQFADALETYENPDYSDPTISSSNELGRTALRQGAAIALTAANTPGLAPDIANPMRSWSLDATKLLLKMGLRGSGESLNLTVAELNQDATTVQAACAAAGTHA</sequence>
<dbReference type="Proteomes" id="UP000078396">
    <property type="component" value="Unassembled WGS sequence"/>
</dbReference>